<reference evidence="2" key="1">
    <citation type="submission" date="2013-07" db="EMBL/GenBank/DDBJ databases">
        <authorList>
            <person name="Geib S."/>
        </authorList>
    </citation>
    <scope>NUCLEOTIDE SEQUENCE</scope>
</reference>
<proteinExistence type="evidence at transcript level"/>
<dbReference type="SUPFAM" id="SSF47323">
    <property type="entry name" value="Anticodon-binding domain of a subclass of class I aminoacyl-tRNA synthetases"/>
    <property type="match status" value="1"/>
</dbReference>
<dbReference type="GO" id="GO:0106217">
    <property type="term" value="P:tRNA C3-cytosine methylation"/>
    <property type="evidence" value="ECO:0007669"/>
    <property type="project" value="TreeGrafter"/>
</dbReference>
<dbReference type="Pfam" id="PF05746">
    <property type="entry name" value="DALR_1"/>
    <property type="match status" value="1"/>
</dbReference>
<dbReference type="InterPro" id="IPR008909">
    <property type="entry name" value="DALR_anticod-bd"/>
</dbReference>
<evidence type="ECO:0000313" key="2">
    <source>
        <dbReference type="EMBL" id="JAC03614.1"/>
    </source>
</evidence>
<dbReference type="AlphaFoldDB" id="W8C306"/>
<name>W8C306_CERCA</name>
<accession>W8C306</accession>
<dbReference type="InterPro" id="IPR037380">
    <property type="entry name" value="DALRD3"/>
</dbReference>
<dbReference type="PANTHER" id="PTHR16043">
    <property type="entry name" value="DALRD3 PROTEIN"/>
    <property type="match status" value="1"/>
</dbReference>
<evidence type="ECO:0000259" key="1">
    <source>
        <dbReference type="SMART" id="SM00836"/>
    </source>
</evidence>
<gene>
    <name evidence="2" type="primary">DALD3</name>
</gene>
<reference evidence="2" key="2">
    <citation type="journal article" date="2014" name="BMC Genomics">
        <title>A genomic perspective to assessing quality of mass-reared SIT flies used in Mediterranean fruit fly (Ceratitis capitata) eradication in California.</title>
        <authorList>
            <person name="Calla B."/>
            <person name="Hall B."/>
            <person name="Hou S."/>
            <person name="Geib S.M."/>
        </authorList>
    </citation>
    <scope>NUCLEOTIDE SEQUENCE</scope>
</reference>
<dbReference type="GO" id="GO:0000049">
    <property type="term" value="F:tRNA binding"/>
    <property type="evidence" value="ECO:0007669"/>
    <property type="project" value="TreeGrafter"/>
</dbReference>
<dbReference type="SMART" id="SM00836">
    <property type="entry name" value="DALR_1"/>
    <property type="match status" value="1"/>
</dbReference>
<dbReference type="GeneID" id="101449079"/>
<dbReference type="OrthoDB" id="9990834at2759"/>
<dbReference type="KEGG" id="ccat:101449079"/>
<protein>
    <submittedName>
        <fullName evidence="2">DALR anticodon-binding domain-containing protein 3</fullName>
    </submittedName>
</protein>
<sequence>MTNPTAVISKNLCLYLLEKPSLFPCVEVPKNAINFIRIHKEKLSVKGDFSFPCSLDLWKNCCKETGHKLRLTAFDMFKEVEEDICNNERQKFLKIASRWAIPIDRIRIDNERCFLYLKRHTVMLMLLQRVLNNDKNEECYGKLKKNPKQKVWLSGMKLAEQQHEELSFCRAKLVENILLRVLEYSQWTVVTEEYAEEARKGNIGEVLMLNVASAAGKVTVNPFVIPPSRLSYATIRCGIVIDPITGKLTKLKTSEYLSCRSNDMCLMAMHKYGVRIKDDKSFSALMSRLGAAAVTVDLMEVRHSSPVQIIRSGKGSTRGAAFILYNSARLESLLRKFEEKVENGEYGKLPPIESIDFALLDEDEEWQLVFNYIFAFPNLIESCLDQIRNGVCAIHTIVRFLGDFASLFSVYYRRIRILIHEKRDHLMPCVYARIYLVKAIREILNRTLSFLDIEPVQFM</sequence>
<organism evidence="2">
    <name type="scientific">Ceratitis capitata</name>
    <name type="common">Mediterranean fruit fly</name>
    <name type="synonym">Tephritis capitata</name>
    <dbReference type="NCBI Taxonomy" id="7213"/>
    <lineage>
        <taxon>Eukaryota</taxon>
        <taxon>Metazoa</taxon>
        <taxon>Ecdysozoa</taxon>
        <taxon>Arthropoda</taxon>
        <taxon>Hexapoda</taxon>
        <taxon>Insecta</taxon>
        <taxon>Pterygota</taxon>
        <taxon>Neoptera</taxon>
        <taxon>Endopterygota</taxon>
        <taxon>Diptera</taxon>
        <taxon>Brachycera</taxon>
        <taxon>Muscomorpha</taxon>
        <taxon>Tephritoidea</taxon>
        <taxon>Tephritidae</taxon>
        <taxon>Ceratitis</taxon>
        <taxon>Ceratitis</taxon>
    </lineage>
</organism>
<dbReference type="GO" id="GO:0006420">
    <property type="term" value="P:arginyl-tRNA aminoacylation"/>
    <property type="evidence" value="ECO:0007669"/>
    <property type="project" value="InterPro"/>
</dbReference>
<dbReference type="EMBL" id="GAMC01002942">
    <property type="protein sequence ID" value="JAC03614.1"/>
    <property type="molecule type" value="mRNA"/>
</dbReference>
<feature type="domain" description="DALR anticodon binding" evidence="1">
    <location>
        <begin position="323"/>
        <end position="459"/>
    </location>
</feature>
<dbReference type="Gene3D" id="1.10.730.10">
    <property type="entry name" value="Isoleucyl-tRNA Synthetase, Domain 1"/>
    <property type="match status" value="1"/>
</dbReference>
<dbReference type="GO" id="GO:0005524">
    <property type="term" value="F:ATP binding"/>
    <property type="evidence" value="ECO:0007669"/>
    <property type="project" value="InterPro"/>
</dbReference>
<dbReference type="InterPro" id="IPR009080">
    <property type="entry name" value="tRNAsynth_Ia_anticodon-bd"/>
</dbReference>
<dbReference type="GO" id="GO:0004814">
    <property type="term" value="F:arginine-tRNA ligase activity"/>
    <property type="evidence" value="ECO:0007669"/>
    <property type="project" value="InterPro"/>
</dbReference>
<dbReference type="PANTHER" id="PTHR16043:SF1">
    <property type="entry name" value="DALR ANTICODON-BINDING DOMAIN-CONTAINING PROTEIN 3"/>
    <property type="match status" value="1"/>
</dbReference>